<feature type="transmembrane region" description="Helical" evidence="2">
    <location>
        <begin position="75"/>
        <end position="96"/>
    </location>
</feature>
<dbReference type="OMA" id="HPPDCLC"/>
<feature type="compositionally biased region" description="Gly residues" evidence="1">
    <location>
        <begin position="228"/>
        <end position="239"/>
    </location>
</feature>
<dbReference type="eggNOG" id="ENOG502QWVI">
    <property type="taxonomic scope" value="Eukaryota"/>
</dbReference>
<feature type="transmembrane region" description="Helical" evidence="2">
    <location>
        <begin position="587"/>
        <end position="605"/>
    </location>
</feature>
<feature type="compositionally biased region" description="Polar residues" evidence="1">
    <location>
        <begin position="353"/>
        <end position="373"/>
    </location>
</feature>
<organism evidence="3 4">
    <name type="scientific">Plasmodium knowlesi</name>
    <dbReference type="NCBI Taxonomy" id="5850"/>
    <lineage>
        <taxon>Eukaryota</taxon>
        <taxon>Sar</taxon>
        <taxon>Alveolata</taxon>
        <taxon>Apicomplexa</taxon>
        <taxon>Aconoidasida</taxon>
        <taxon>Haemosporida</taxon>
        <taxon>Plasmodiidae</taxon>
        <taxon>Plasmodium</taxon>
        <taxon>Plasmodium (Plasmodium)</taxon>
    </lineage>
</organism>
<feature type="transmembrane region" description="Helical" evidence="2">
    <location>
        <begin position="137"/>
        <end position="157"/>
    </location>
</feature>
<accession>A0A1Y3DI31</accession>
<name>A0A1Y3DI31_PLAKN</name>
<comment type="caution">
    <text evidence="3">The sequence shown here is derived from an EMBL/GenBank/DDBJ whole genome shotgun (WGS) entry which is preliminary data.</text>
</comment>
<feature type="compositionally biased region" description="Polar residues" evidence="1">
    <location>
        <begin position="450"/>
        <end position="471"/>
    </location>
</feature>
<feature type="transmembrane region" description="Helical" evidence="2">
    <location>
        <begin position="6"/>
        <end position="29"/>
    </location>
</feature>
<dbReference type="Proteomes" id="UP000195012">
    <property type="component" value="Unassembled WGS sequence"/>
</dbReference>
<feature type="region of interest" description="Disordered" evidence="1">
    <location>
        <begin position="219"/>
        <end position="245"/>
    </location>
</feature>
<feature type="compositionally biased region" description="Basic and acidic residues" evidence="1">
    <location>
        <begin position="379"/>
        <end position="421"/>
    </location>
</feature>
<gene>
    <name evidence="3" type="ORF">PKNOH_S140259100</name>
</gene>
<protein>
    <submittedName>
        <fullName evidence="3">Uncharacterized protein</fullName>
    </submittedName>
</protein>
<feature type="compositionally biased region" description="Low complexity" evidence="1">
    <location>
        <begin position="332"/>
        <end position="344"/>
    </location>
</feature>
<evidence type="ECO:0000313" key="3">
    <source>
        <dbReference type="EMBL" id="OTN64292.1"/>
    </source>
</evidence>
<dbReference type="VEuPathDB" id="PlasmoDB:PKNOH_S140259100"/>
<evidence type="ECO:0000313" key="4">
    <source>
        <dbReference type="Proteomes" id="UP000195012"/>
    </source>
</evidence>
<keyword evidence="2" id="KW-0812">Transmembrane</keyword>
<evidence type="ECO:0000256" key="2">
    <source>
        <dbReference type="SAM" id="Phobius"/>
    </source>
</evidence>
<reference evidence="3 4" key="1">
    <citation type="submission" date="2017-05" db="EMBL/GenBank/DDBJ databases">
        <title>PacBio assembly of a Plasmodium knowlesi genome sequence with Hi-C correction and manual annotation of the SICAvar gene family.</title>
        <authorList>
            <person name="Lapp S.A."/>
            <person name="Geraldo J.A."/>
            <person name="Chien J.-T."/>
            <person name="Ay F."/>
            <person name="Pakala S.B."/>
            <person name="Batugedara G."/>
            <person name="Humphrey J.C."/>
            <person name="Debarry J.D."/>
            <person name="Le Roch K.G."/>
            <person name="Galinski M.R."/>
            <person name="Kissinger J.C."/>
        </authorList>
    </citation>
    <scope>NUCLEOTIDE SEQUENCE [LARGE SCALE GENOMIC DNA]</scope>
    <source>
        <strain evidence="4">Malayan Strain Pk1 (A+)</strain>
    </source>
</reference>
<keyword evidence="2" id="KW-0472">Membrane</keyword>
<keyword evidence="2" id="KW-1133">Transmembrane helix</keyword>
<proteinExistence type="predicted"/>
<evidence type="ECO:0000256" key="1">
    <source>
        <dbReference type="SAM" id="MobiDB-lite"/>
    </source>
</evidence>
<feature type="transmembrane region" description="Helical" evidence="2">
    <location>
        <begin position="538"/>
        <end position="567"/>
    </location>
</feature>
<dbReference type="VEuPathDB" id="PlasmoDB:PKA1H_140046200"/>
<feature type="region of interest" description="Disordered" evidence="1">
    <location>
        <begin position="322"/>
        <end position="478"/>
    </location>
</feature>
<dbReference type="VEuPathDB" id="PlasmoDB:PKNH_1441000"/>
<dbReference type="OrthoDB" id="385409at2759"/>
<dbReference type="EMBL" id="NETL01000028">
    <property type="protein sequence ID" value="OTN64292.1"/>
    <property type="molecule type" value="Genomic_DNA"/>
</dbReference>
<dbReference type="AlphaFoldDB" id="A0A1Y3DI31"/>
<sequence length="809" mass="93561">MANDVIDLVFSLILDTEIYLCAFLLLTYVTSKKINKIIQSNFYQKDTLLNRLSKHFYIVDVKATFSPLKYMLKSALYHTYYFSTLLFLIYLFRLYASYKLWIKVYFFSLFNIATDQSTISDDNFYTDYYNGKSNKFLLSYLVAFISGVTISFIYYKYLCRVFKGKHKYVTVHKSSLLHYCFELAKINFGEYVKVKPKKGSKFRFILDTSIKVHSTFSGDSAATKGSSTGNGKGGNGRGVGSSIPNAVTPKAKRNFLFRIFSIGYFKKHVLYDQEVLYEDHLQKKWQVEQKNKWSFTLMLIKLMGKIIQAMMNSINVENNVTGKDASGKTGQAPTTAPTTTTATAEDTGEKAPQTVSAGVETQQVEGETNTEVNQAEGEGAPKGEEVTKVEEAPKGEEATTEEKQQKGEEATEEEKQSKEEKQPEEEEEPKEEEEHNRKAEPICVEPPLQKQLNDQPPQEQSQGKTNPTSMTEIKVETQKSSEIPYSDIKLCELDLRPYDIFLCNSHYQFKSILEVLMLHIPIYFMFKNKVYVKTCFTIAMYLVNYLLWNFITILAMIKPSLFVYYYVLNEHINNILTKNINDHEKNIILHFFYGFFFASLIYLKYHFNMEFKLIKVDHMNHFHRIIDRCIAEANKLKSRGIIKNFEAMKVFPLCIDYKNKGIFIDRGLLRTTAELELVLKQRKLKNIKICFRNVRQIAKYCDEDTAMEMFRRLKFVLVNELPHRVALNLSRIISDEMYDRIKKNSIGSSSSEQLKKHPPDCLCEMLKNTVIHDFIKETMCTEKFNAEKEIEHTGQAYVGTSDNKGACKK</sequence>
<feature type="compositionally biased region" description="Acidic residues" evidence="1">
    <location>
        <begin position="422"/>
        <end position="431"/>
    </location>
</feature>